<dbReference type="RefSeq" id="WP_222227434.1">
    <property type="nucleotide sequence ID" value="NZ_CP081847.1"/>
</dbReference>
<dbReference type="Proteomes" id="UP001254770">
    <property type="component" value="Unassembled WGS sequence"/>
</dbReference>
<evidence type="ECO:0000313" key="1">
    <source>
        <dbReference type="EMBL" id="MDT2544587.1"/>
    </source>
</evidence>
<gene>
    <name evidence="1" type="ORF">P7D69_09580</name>
</gene>
<organism evidence="1 2">
    <name type="scientific">Enterococcus raffinosus</name>
    <dbReference type="NCBI Taxonomy" id="71452"/>
    <lineage>
        <taxon>Bacteria</taxon>
        <taxon>Bacillati</taxon>
        <taxon>Bacillota</taxon>
        <taxon>Bacilli</taxon>
        <taxon>Lactobacillales</taxon>
        <taxon>Enterococcaceae</taxon>
        <taxon>Enterococcus</taxon>
    </lineage>
</organism>
<name>A0AAW8T8G5_9ENTE</name>
<evidence type="ECO:0000313" key="2">
    <source>
        <dbReference type="Proteomes" id="UP001254770"/>
    </source>
</evidence>
<dbReference type="AlphaFoldDB" id="A0AAW8T8G5"/>
<comment type="caution">
    <text evidence="1">The sequence shown here is derived from an EMBL/GenBank/DDBJ whole genome shotgun (WGS) entry which is preliminary data.</text>
</comment>
<sequence>MNTIVEITDMLGIDYYYVSATFDGNKLVLKKPEGVFTKRVEYSIKLSEVRDICARDERGIECLTFFYDRNWYTFNDYGNNLVTCLKERFA</sequence>
<reference evidence="1" key="1">
    <citation type="submission" date="2023-03" db="EMBL/GenBank/DDBJ databases">
        <authorList>
            <person name="Shen W."/>
            <person name="Cai J."/>
        </authorList>
    </citation>
    <scope>NUCLEOTIDE SEQUENCE</scope>
    <source>
        <strain evidence="1">Y15</strain>
    </source>
</reference>
<accession>A0AAW8T8G5</accession>
<protein>
    <submittedName>
        <fullName evidence="1">Uncharacterized protein</fullName>
    </submittedName>
</protein>
<dbReference type="EMBL" id="JARPXL010000008">
    <property type="protein sequence ID" value="MDT2544587.1"/>
    <property type="molecule type" value="Genomic_DNA"/>
</dbReference>
<proteinExistence type="predicted"/>